<proteinExistence type="predicted"/>
<evidence type="ECO:0000313" key="1">
    <source>
        <dbReference type="EMBL" id="DAF63063.1"/>
    </source>
</evidence>
<dbReference type="EMBL" id="BK032832">
    <property type="protein sequence ID" value="DAF63063.1"/>
    <property type="molecule type" value="Genomic_DNA"/>
</dbReference>
<organism evidence="1">
    <name type="scientific">Myoviridae sp. ct9dX1</name>
    <dbReference type="NCBI Taxonomy" id="2827665"/>
    <lineage>
        <taxon>Viruses</taxon>
        <taxon>Duplodnaviria</taxon>
        <taxon>Heunggongvirae</taxon>
        <taxon>Uroviricota</taxon>
        <taxon>Caudoviricetes</taxon>
    </lineage>
</organism>
<protein>
    <submittedName>
        <fullName evidence="1">Uncharacterized protein</fullName>
    </submittedName>
</protein>
<reference evidence="1" key="1">
    <citation type="journal article" date="2021" name="Proc. Natl. Acad. Sci. U.S.A.">
        <title>A Catalog of Tens of Thousands of Viruses from Human Metagenomes Reveals Hidden Associations with Chronic Diseases.</title>
        <authorList>
            <person name="Tisza M.J."/>
            <person name="Buck C.B."/>
        </authorList>
    </citation>
    <scope>NUCLEOTIDE SEQUENCE</scope>
    <source>
        <strain evidence="1">Ct9dX1</strain>
    </source>
</reference>
<name>A0A8S5TJ83_9CAUD</name>
<sequence>MNNQVILLELKEGKLICNLLIFVPVSVALD</sequence>
<accession>A0A8S5TJ83</accession>